<keyword evidence="1" id="KW-1133">Transmembrane helix</keyword>
<reference evidence="3" key="1">
    <citation type="journal article" date="2019" name="Int. J. Syst. Evol. Microbiol.">
        <title>The Global Catalogue of Microorganisms (GCM) 10K type strain sequencing project: providing services to taxonomists for standard genome sequencing and annotation.</title>
        <authorList>
            <consortium name="The Broad Institute Genomics Platform"/>
            <consortium name="The Broad Institute Genome Sequencing Center for Infectious Disease"/>
            <person name="Wu L."/>
            <person name="Ma J."/>
        </authorList>
    </citation>
    <scope>NUCLEOTIDE SEQUENCE [LARGE SCALE GENOMIC DNA]</scope>
    <source>
        <strain evidence="3">JCM 17695</strain>
    </source>
</reference>
<evidence type="ECO:0000313" key="3">
    <source>
        <dbReference type="Proteomes" id="UP001596512"/>
    </source>
</evidence>
<comment type="caution">
    <text evidence="2">The sequence shown here is derived from an EMBL/GenBank/DDBJ whole genome shotgun (WGS) entry which is preliminary data.</text>
</comment>
<dbReference type="InterPro" id="IPR036034">
    <property type="entry name" value="PDZ_sf"/>
</dbReference>
<dbReference type="EMBL" id="JBHTEY010000004">
    <property type="protein sequence ID" value="MFC7616659.1"/>
    <property type="molecule type" value="Genomic_DNA"/>
</dbReference>
<evidence type="ECO:0000313" key="2">
    <source>
        <dbReference type="EMBL" id="MFC7616659.1"/>
    </source>
</evidence>
<keyword evidence="3" id="KW-1185">Reference proteome</keyword>
<keyword evidence="1" id="KW-0472">Membrane</keyword>
<gene>
    <name evidence="2" type="ORF">ACFQV2_27580</name>
</gene>
<proteinExistence type="predicted"/>
<name>A0ABW2TSD8_9PSEU</name>
<accession>A0ABW2TSD8</accession>
<protein>
    <recommendedName>
        <fullName evidence="4">PDZ domain-containing protein</fullName>
    </recommendedName>
</protein>
<dbReference type="SUPFAM" id="SSF50156">
    <property type="entry name" value="PDZ domain-like"/>
    <property type="match status" value="1"/>
</dbReference>
<evidence type="ECO:0008006" key="4">
    <source>
        <dbReference type="Google" id="ProtNLM"/>
    </source>
</evidence>
<evidence type="ECO:0000256" key="1">
    <source>
        <dbReference type="SAM" id="Phobius"/>
    </source>
</evidence>
<feature type="transmembrane region" description="Helical" evidence="1">
    <location>
        <begin position="128"/>
        <end position="148"/>
    </location>
</feature>
<organism evidence="2 3">
    <name type="scientific">Actinokineospora soli</name>
    <dbReference type="NCBI Taxonomy" id="1048753"/>
    <lineage>
        <taxon>Bacteria</taxon>
        <taxon>Bacillati</taxon>
        <taxon>Actinomycetota</taxon>
        <taxon>Actinomycetes</taxon>
        <taxon>Pseudonocardiales</taxon>
        <taxon>Pseudonocardiaceae</taxon>
        <taxon>Actinokineospora</taxon>
    </lineage>
</organism>
<sequence length="166" mass="17282">MVETVRDDPVVSGRRSGTPVLLLFLALLGAAGWCLLSRALGPGDGATVNLGDAALSPEGAVVVTAQPGSALRVGDLVLSVDGRAVPHAGGPAVEPGDVVVYRVQRDGATIDVPVELRPYPLTADLGHGWPTLLVIALLAVTSITIFRVRPSEPRRAPRSWRPGSRC</sequence>
<feature type="transmembrane region" description="Helical" evidence="1">
    <location>
        <begin position="20"/>
        <end position="40"/>
    </location>
</feature>
<dbReference type="Proteomes" id="UP001596512">
    <property type="component" value="Unassembled WGS sequence"/>
</dbReference>
<keyword evidence="1" id="KW-0812">Transmembrane</keyword>
<dbReference type="Gene3D" id="2.30.42.10">
    <property type="match status" value="1"/>
</dbReference>